<dbReference type="GO" id="GO:0047545">
    <property type="term" value="F:(S)-2-hydroxyglutarate dehydrogenase activity"/>
    <property type="evidence" value="ECO:0007669"/>
    <property type="project" value="UniProtKB-ARBA"/>
</dbReference>
<dbReference type="InterPro" id="IPR029752">
    <property type="entry name" value="D-isomer_DH_CS1"/>
</dbReference>
<dbReference type="CDD" id="cd04901">
    <property type="entry name" value="ACT_3PGDH"/>
    <property type="match status" value="1"/>
</dbReference>
<feature type="domain" description="ACT" evidence="13">
    <location>
        <begin position="331"/>
        <end position="402"/>
    </location>
</feature>
<evidence type="ECO:0000256" key="3">
    <source>
        <dbReference type="ARBA" id="ARBA00005854"/>
    </source>
</evidence>
<evidence type="ECO:0000256" key="9">
    <source>
        <dbReference type="ARBA" id="ARBA00030455"/>
    </source>
</evidence>
<dbReference type="EMBL" id="NEVK01000001">
    <property type="protein sequence ID" value="OZI27378.1"/>
    <property type="molecule type" value="Genomic_DNA"/>
</dbReference>
<dbReference type="PROSITE" id="PS00671">
    <property type="entry name" value="D_2_HYDROXYACID_DH_3"/>
    <property type="match status" value="1"/>
</dbReference>
<evidence type="ECO:0000313" key="14">
    <source>
        <dbReference type="EMBL" id="OZI27378.1"/>
    </source>
</evidence>
<evidence type="ECO:0000256" key="1">
    <source>
        <dbReference type="ARBA" id="ARBA00003800"/>
    </source>
</evidence>
<dbReference type="EC" id="1.1.1.95" evidence="5"/>
<dbReference type="EC" id="1.1.1.399" evidence="4"/>
<dbReference type="InterPro" id="IPR036291">
    <property type="entry name" value="NAD(P)-bd_dom_sf"/>
</dbReference>
<dbReference type="Gene3D" id="3.30.70.260">
    <property type="match status" value="1"/>
</dbReference>
<keyword evidence="8" id="KW-0520">NAD</keyword>
<name>A0A261RQM2_9BORD</name>
<dbReference type="Pfam" id="PF00389">
    <property type="entry name" value="2-Hacid_dh"/>
    <property type="match status" value="1"/>
</dbReference>
<comment type="catalytic activity">
    <reaction evidence="11">
        <text>(2R)-3-phosphoglycerate + NAD(+) = 3-phosphooxypyruvate + NADH + H(+)</text>
        <dbReference type="Rhea" id="RHEA:12641"/>
        <dbReference type="ChEBI" id="CHEBI:15378"/>
        <dbReference type="ChEBI" id="CHEBI:18110"/>
        <dbReference type="ChEBI" id="CHEBI:57540"/>
        <dbReference type="ChEBI" id="CHEBI:57945"/>
        <dbReference type="ChEBI" id="CHEBI:58272"/>
        <dbReference type="EC" id="1.1.1.95"/>
    </reaction>
</comment>
<reference evidence="15" key="1">
    <citation type="submission" date="2017-05" db="EMBL/GenBank/DDBJ databases">
        <title>Complete and WGS of Bordetella genogroups.</title>
        <authorList>
            <person name="Spilker T."/>
            <person name="Lipuma J."/>
        </authorList>
    </citation>
    <scope>NUCLEOTIDE SEQUENCE [LARGE SCALE GENOMIC DNA]</scope>
    <source>
        <strain evidence="15">AU18089</strain>
    </source>
</reference>
<evidence type="ECO:0000256" key="11">
    <source>
        <dbReference type="ARBA" id="ARBA00048731"/>
    </source>
</evidence>
<dbReference type="GO" id="GO:0051287">
    <property type="term" value="F:NAD binding"/>
    <property type="evidence" value="ECO:0007669"/>
    <property type="project" value="InterPro"/>
</dbReference>
<accession>A0A261RQM2</accession>
<evidence type="ECO:0000256" key="4">
    <source>
        <dbReference type="ARBA" id="ARBA00013001"/>
    </source>
</evidence>
<dbReference type="GO" id="GO:0004617">
    <property type="term" value="F:phosphoglycerate dehydrogenase activity"/>
    <property type="evidence" value="ECO:0007669"/>
    <property type="project" value="UniProtKB-EC"/>
</dbReference>
<evidence type="ECO:0000256" key="10">
    <source>
        <dbReference type="ARBA" id="ARBA00048126"/>
    </source>
</evidence>
<comment type="similarity">
    <text evidence="3 12">Belongs to the D-isomer specific 2-hydroxyacid dehydrogenase family.</text>
</comment>
<dbReference type="InterPro" id="IPR054480">
    <property type="entry name" value="AHAS_small-like_ACT"/>
</dbReference>
<dbReference type="PROSITE" id="PS00670">
    <property type="entry name" value="D_2_HYDROXYACID_DH_2"/>
    <property type="match status" value="1"/>
</dbReference>
<dbReference type="FunFam" id="3.40.50.720:FF:000041">
    <property type="entry name" value="D-3-phosphoglycerate dehydrogenase"/>
    <property type="match status" value="1"/>
</dbReference>
<dbReference type="PANTHER" id="PTHR43761">
    <property type="entry name" value="D-ISOMER SPECIFIC 2-HYDROXYACID DEHYDROGENASE FAMILY PROTEIN (AFU_ORTHOLOGUE AFUA_1G13630)"/>
    <property type="match status" value="1"/>
</dbReference>
<comment type="caution">
    <text evidence="14">The sequence shown here is derived from an EMBL/GenBank/DDBJ whole genome shotgun (WGS) entry which is preliminary data.</text>
</comment>
<evidence type="ECO:0000256" key="7">
    <source>
        <dbReference type="ARBA" id="ARBA00023002"/>
    </source>
</evidence>
<dbReference type="InterPro" id="IPR050418">
    <property type="entry name" value="D-iso_2-hydroxyacid_DH_PdxB"/>
</dbReference>
<dbReference type="InterPro" id="IPR045865">
    <property type="entry name" value="ACT-like_dom_sf"/>
</dbReference>
<dbReference type="PROSITE" id="PS00065">
    <property type="entry name" value="D_2_HYDROXYACID_DH_1"/>
    <property type="match status" value="1"/>
</dbReference>
<dbReference type="RefSeq" id="WP_026639444.1">
    <property type="nucleotide sequence ID" value="NZ_NEVI01000001.1"/>
</dbReference>
<dbReference type="InterPro" id="IPR006140">
    <property type="entry name" value="D-isomer_DH_NAD-bd"/>
</dbReference>
<dbReference type="Pfam" id="PF22629">
    <property type="entry name" value="ACT_AHAS_ss"/>
    <property type="match status" value="1"/>
</dbReference>
<dbReference type="SUPFAM" id="SSF55021">
    <property type="entry name" value="ACT-like"/>
    <property type="match status" value="1"/>
</dbReference>
<evidence type="ECO:0000313" key="15">
    <source>
        <dbReference type="Proteomes" id="UP000216947"/>
    </source>
</evidence>
<dbReference type="AlphaFoldDB" id="A0A261RQM2"/>
<sequence>MAQIVLFENIHPRARDVFTAAGYTDIVTHASALPPAELHAALRDAQVAGIRSRTHLDAEALAAAPDLRVVGCFCIGTNQVDLNTAMQRGVPVFNAPFSNTRSVAELVLGEAILLLRRIPEKNARVHLGHWDKSAAGAFETRGKTLGIVGYGNIGSQVGTLAEAMGMRVVYHDVEAKLPLGNARPAGSLDELLQQADVVTLHVPGGKSTQNIIDADALARMKRGAILINASRGTVVDIAALHAALTSGHLAGAALDVFPVEPKGVDEPLDSPLIGLPNVLLTPHIGGSTQESQENIGREVAEKLVRFLQSGTTKSAVNFPELPYLEPAGAARILHVHRNAPGALGALDSLLADQGLNILSQNLQTRGQIGYVITDVDGEVSDAVMTALCSHPITVRCDVIRTP</sequence>
<dbReference type="Pfam" id="PF02826">
    <property type="entry name" value="2-Hacid_dh_C"/>
    <property type="match status" value="1"/>
</dbReference>
<dbReference type="InterPro" id="IPR006139">
    <property type="entry name" value="D-isomer_2_OHA_DH_cat_dom"/>
</dbReference>
<dbReference type="NCBIfam" id="NF008759">
    <property type="entry name" value="PRK11790.1"/>
    <property type="match status" value="1"/>
</dbReference>
<evidence type="ECO:0000256" key="6">
    <source>
        <dbReference type="ARBA" id="ARBA00021582"/>
    </source>
</evidence>
<dbReference type="PROSITE" id="PS51671">
    <property type="entry name" value="ACT"/>
    <property type="match status" value="1"/>
</dbReference>
<dbReference type="OrthoDB" id="9805416at2"/>
<dbReference type="PANTHER" id="PTHR43761:SF1">
    <property type="entry name" value="D-ISOMER SPECIFIC 2-HYDROXYACID DEHYDROGENASE CATALYTIC DOMAIN-CONTAINING PROTEIN-RELATED"/>
    <property type="match status" value="1"/>
</dbReference>
<dbReference type="InterPro" id="IPR002912">
    <property type="entry name" value="ACT_dom"/>
</dbReference>
<comment type="catalytic activity">
    <reaction evidence="10">
        <text>(R)-2-hydroxyglutarate + NAD(+) = 2-oxoglutarate + NADH + H(+)</text>
        <dbReference type="Rhea" id="RHEA:49612"/>
        <dbReference type="ChEBI" id="CHEBI:15378"/>
        <dbReference type="ChEBI" id="CHEBI:15801"/>
        <dbReference type="ChEBI" id="CHEBI:16810"/>
        <dbReference type="ChEBI" id="CHEBI:57540"/>
        <dbReference type="ChEBI" id="CHEBI:57945"/>
        <dbReference type="EC" id="1.1.1.399"/>
    </reaction>
</comment>
<comment type="function">
    <text evidence="1">Catalyzes the reversible oxidation of 3-phospho-D-glycerate to 3-phosphonooxypyruvate, the first step of the phosphorylated L-serine biosynthesis pathway. Also catalyzes the reversible oxidation of 2-hydroxyglutarate to 2-oxoglutarate.</text>
</comment>
<protein>
    <recommendedName>
        <fullName evidence="6">D-3-phosphoglycerate dehydrogenase</fullName>
        <ecNumber evidence="4">1.1.1.399</ecNumber>
        <ecNumber evidence="5">1.1.1.95</ecNumber>
    </recommendedName>
    <alternativeName>
        <fullName evidence="9">2-oxoglutarate reductase</fullName>
    </alternativeName>
</protein>
<evidence type="ECO:0000259" key="13">
    <source>
        <dbReference type="PROSITE" id="PS51671"/>
    </source>
</evidence>
<dbReference type="Proteomes" id="UP000216947">
    <property type="component" value="Unassembled WGS sequence"/>
</dbReference>
<organism evidence="14 15">
    <name type="scientific">Bordetella genomosp. 7</name>
    <dbReference type="NCBI Taxonomy" id="1416805"/>
    <lineage>
        <taxon>Bacteria</taxon>
        <taxon>Pseudomonadati</taxon>
        <taxon>Pseudomonadota</taxon>
        <taxon>Betaproteobacteria</taxon>
        <taxon>Burkholderiales</taxon>
        <taxon>Alcaligenaceae</taxon>
        <taxon>Bordetella</taxon>
    </lineage>
</organism>
<proteinExistence type="inferred from homology"/>
<dbReference type="GO" id="GO:0006564">
    <property type="term" value="P:L-serine biosynthetic process"/>
    <property type="evidence" value="ECO:0007669"/>
    <property type="project" value="UniProtKB-ARBA"/>
</dbReference>
<dbReference type="InterPro" id="IPR029753">
    <property type="entry name" value="D-isomer_DH_CS"/>
</dbReference>
<dbReference type="SUPFAM" id="SSF51735">
    <property type="entry name" value="NAD(P)-binding Rossmann-fold domains"/>
    <property type="match status" value="1"/>
</dbReference>
<gene>
    <name evidence="14" type="ORF">CAL19_01180</name>
</gene>
<dbReference type="SUPFAM" id="SSF52283">
    <property type="entry name" value="Formate/glycerate dehydrogenase catalytic domain-like"/>
    <property type="match status" value="1"/>
</dbReference>
<dbReference type="UniPathway" id="UPA00135">
    <property type="reaction ID" value="UER00196"/>
</dbReference>
<evidence type="ECO:0000256" key="8">
    <source>
        <dbReference type="ARBA" id="ARBA00023027"/>
    </source>
</evidence>
<evidence type="ECO:0000256" key="12">
    <source>
        <dbReference type="RuleBase" id="RU003719"/>
    </source>
</evidence>
<keyword evidence="7 12" id="KW-0560">Oxidoreductase</keyword>
<evidence type="ECO:0000256" key="5">
    <source>
        <dbReference type="ARBA" id="ARBA00013143"/>
    </source>
</evidence>
<keyword evidence="15" id="KW-1185">Reference proteome</keyword>
<dbReference type="Gene3D" id="3.40.50.720">
    <property type="entry name" value="NAD(P)-binding Rossmann-like Domain"/>
    <property type="match status" value="2"/>
</dbReference>
<evidence type="ECO:0000256" key="2">
    <source>
        <dbReference type="ARBA" id="ARBA00005216"/>
    </source>
</evidence>
<comment type="pathway">
    <text evidence="2">Amino-acid biosynthesis; L-serine biosynthesis; L-serine from 3-phospho-D-glycerate: step 1/3.</text>
</comment>
<dbReference type="CDD" id="cd12176">
    <property type="entry name" value="PGDH_3"/>
    <property type="match status" value="1"/>
</dbReference>